<dbReference type="InterPro" id="IPR036388">
    <property type="entry name" value="WH-like_DNA-bd_sf"/>
</dbReference>
<dbReference type="SUPFAM" id="SSF46785">
    <property type="entry name" value="Winged helix' DNA-binding domain"/>
    <property type="match status" value="1"/>
</dbReference>
<dbReference type="InterPro" id="IPR050313">
    <property type="entry name" value="Carb_Metab_HTH_regulators"/>
</dbReference>
<reference evidence="5 6" key="2">
    <citation type="submission" date="2019-08" db="EMBL/GenBank/DDBJ databases">
        <title>Jejuicoccus antrihumi gen. nov., sp. nov., a new member of the family Dermacoccaceae isolated from a cave.</title>
        <authorList>
            <person name="Schumann P."/>
            <person name="Kim I.S."/>
        </authorList>
    </citation>
    <scope>NUCLEOTIDE SEQUENCE [LARGE SCALE GENOMIC DNA]</scope>
    <source>
        <strain evidence="5 6">C5-26</strain>
    </source>
</reference>
<organism evidence="5 6">
    <name type="scientific">Leekyejoonella antrihumi</name>
    <dbReference type="NCBI Taxonomy" id="1660198"/>
    <lineage>
        <taxon>Bacteria</taxon>
        <taxon>Bacillati</taxon>
        <taxon>Actinomycetota</taxon>
        <taxon>Actinomycetes</taxon>
        <taxon>Micrococcales</taxon>
        <taxon>Dermacoccaceae</taxon>
        <taxon>Leekyejoonella</taxon>
    </lineage>
</organism>
<evidence type="ECO:0000256" key="2">
    <source>
        <dbReference type="ARBA" id="ARBA00023125"/>
    </source>
</evidence>
<proteinExistence type="predicted"/>
<dbReference type="AlphaFoldDB" id="A0A563DVY0"/>
<reference evidence="5 6" key="1">
    <citation type="submission" date="2019-05" db="EMBL/GenBank/DDBJ databases">
        <authorList>
            <person name="Lee S.D."/>
        </authorList>
    </citation>
    <scope>NUCLEOTIDE SEQUENCE [LARGE SCALE GENOMIC DNA]</scope>
    <source>
        <strain evidence="5 6">C5-26</strain>
    </source>
</reference>
<dbReference type="PANTHER" id="PTHR30363">
    <property type="entry name" value="HTH-TYPE TRANSCRIPTIONAL REGULATOR SRLR-RELATED"/>
    <property type="match status" value="1"/>
</dbReference>
<dbReference type="EMBL" id="VCQV01000031">
    <property type="protein sequence ID" value="TWP34102.1"/>
    <property type="molecule type" value="Genomic_DNA"/>
</dbReference>
<protein>
    <submittedName>
        <fullName evidence="5">DeoR/GlpR transcriptional regulator</fullName>
    </submittedName>
</protein>
<dbReference type="SMART" id="SM01134">
    <property type="entry name" value="DeoRC"/>
    <property type="match status" value="1"/>
</dbReference>
<dbReference type="PROSITE" id="PS00894">
    <property type="entry name" value="HTH_DEOR_1"/>
    <property type="match status" value="1"/>
</dbReference>
<keyword evidence="1" id="KW-0805">Transcription regulation</keyword>
<gene>
    <name evidence="5" type="ORF">FGL98_18510</name>
</gene>
<evidence type="ECO:0000313" key="6">
    <source>
        <dbReference type="Proteomes" id="UP000320244"/>
    </source>
</evidence>
<dbReference type="InterPro" id="IPR037171">
    <property type="entry name" value="NagB/RpiA_transferase-like"/>
</dbReference>
<dbReference type="Gene3D" id="3.40.50.1360">
    <property type="match status" value="1"/>
</dbReference>
<dbReference type="PRINTS" id="PR00037">
    <property type="entry name" value="HTHLACR"/>
</dbReference>
<dbReference type="SMART" id="SM00420">
    <property type="entry name" value="HTH_DEOR"/>
    <property type="match status" value="1"/>
</dbReference>
<evidence type="ECO:0000256" key="1">
    <source>
        <dbReference type="ARBA" id="ARBA00023015"/>
    </source>
</evidence>
<dbReference type="Pfam" id="PF08220">
    <property type="entry name" value="HTH_DeoR"/>
    <property type="match status" value="1"/>
</dbReference>
<dbReference type="Pfam" id="PF00455">
    <property type="entry name" value="DeoRC"/>
    <property type="match status" value="1"/>
</dbReference>
<dbReference type="PANTHER" id="PTHR30363:SF44">
    <property type="entry name" value="AGA OPERON TRANSCRIPTIONAL REPRESSOR-RELATED"/>
    <property type="match status" value="1"/>
</dbReference>
<dbReference type="SUPFAM" id="SSF100950">
    <property type="entry name" value="NagB/RpiA/CoA transferase-like"/>
    <property type="match status" value="1"/>
</dbReference>
<dbReference type="InterPro" id="IPR014036">
    <property type="entry name" value="DeoR-like_C"/>
</dbReference>
<dbReference type="InterPro" id="IPR001034">
    <property type="entry name" value="DeoR_HTH"/>
</dbReference>
<dbReference type="Gene3D" id="1.10.10.10">
    <property type="entry name" value="Winged helix-like DNA-binding domain superfamily/Winged helix DNA-binding domain"/>
    <property type="match status" value="1"/>
</dbReference>
<dbReference type="Proteomes" id="UP000320244">
    <property type="component" value="Unassembled WGS sequence"/>
</dbReference>
<dbReference type="RefSeq" id="WP_146319225.1">
    <property type="nucleotide sequence ID" value="NZ_VCQV01000031.1"/>
</dbReference>
<keyword evidence="6" id="KW-1185">Reference proteome</keyword>
<evidence type="ECO:0000256" key="3">
    <source>
        <dbReference type="ARBA" id="ARBA00023163"/>
    </source>
</evidence>
<feature type="domain" description="HTH deoR-type" evidence="4">
    <location>
        <begin position="3"/>
        <end position="58"/>
    </location>
</feature>
<keyword evidence="2" id="KW-0238">DNA-binding</keyword>
<sequence length="262" mass="27814">MLRHERLSALLELVATQGSVSVDDIVQEFQISAATVRRDLNDLASQQFISRTRGGAVAHAVTYDLPLRYKRDRRTEQKRRIAEGVADLVTPDSVVALNGGTTMTEVARSLATRTEGGHEVAPLTSLTVVTNALNIANELAVRPNLKVVVIGGVLRPQSFELIGPFAQAVLEGVTLDVMLLGVDAVSATHGAAATHEGEALINGVMVERARRVVVVADSSKLGQRAFCTICAAGSIDELVTDADADPAVVEQFEALGVDVRLA</sequence>
<evidence type="ECO:0000313" key="5">
    <source>
        <dbReference type="EMBL" id="TWP34102.1"/>
    </source>
</evidence>
<dbReference type="InterPro" id="IPR018356">
    <property type="entry name" value="Tscrpt_reg_HTH_DeoR_CS"/>
</dbReference>
<dbReference type="InterPro" id="IPR036390">
    <property type="entry name" value="WH_DNA-bd_sf"/>
</dbReference>
<dbReference type="OrthoDB" id="7688673at2"/>
<name>A0A563DVY0_9MICO</name>
<dbReference type="GO" id="GO:0003700">
    <property type="term" value="F:DNA-binding transcription factor activity"/>
    <property type="evidence" value="ECO:0007669"/>
    <property type="project" value="InterPro"/>
</dbReference>
<accession>A0A563DVY0</accession>
<evidence type="ECO:0000259" key="4">
    <source>
        <dbReference type="PROSITE" id="PS51000"/>
    </source>
</evidence>
<dbReference type="GO" id="GO:0003677">
    <property type="term" value="F:DNA binding"/>
    <property type="evidence" value="ECO:0007669"/>
    <property type="project" value="UniProtKB-KW"/>
</dbReference>
<keyword evidence="3" id="KW-0804">Transcription</keyword>
<dbReference type="PROSITE" id="PS51000">
    <property type="entry name" value="HTH_DEOR_2"/>
    <property type="match status" value="1"/>
</dbReference>
<comment type="caution">
    <text evidence="5">The sequence shown here is derived from an EMBL/GenBank/DDBJ whole genome shotgun (WGS) entry which is preliminary data.</text>
</comment>